<evidence type="ECO:0000313" key="3">
    <source>
        <dbReference type="Proteomes" id="UP000046393"/>
    </source>
</evidence>
<dbReference type="GO" id="GO:0003676">
    <property type="term" value="F:nucleic acid binding"/>
    <property type="evidence" value="ECO:0007669"/>
    <property type="project" value="InterPro"/>
</dbReference>
<feature type="region of interest" description="Disordered" evidence="1">
    <location>
        <begin position="255"/>
        <end position="280"/>
    </location>
</feature>
<dbReference type="SMART" id="SM00343">
    <property type="entry name" value="ZnF_C2HC"/>
    <property type="match status" value="2"/>
</dbReference>
<dbReference type="InterPro" id="IPR036875">
    <property type="entry name" value="Znf_CCHC_sf"/>
</dbReference>
<feature type="region of interest" description="Disordered" evidence="1">
    <location>
        <begin position="34"/>
        <end position="58"/>
    </location>
</feature>
<dbReference type="PANTHER" id="PTHR47331">
    <property type="entry name" value="PHD-TYPE DOMAIN-CONTAINING PROTEIN"/>
    <property type="match status" value="1"/>
</dbReference>
<dbReference type="Proteomes" id="UP000046393">
    <property type="component" value="Unplaced"/>
</dbReference>
<evidence type="ECO:0000313" key="4">
    <source>
        <dbReference type="WBParaSite" id="SMUV_0001114501-mRNA-1"/>
    </source>
</evidence>
<dbReference type="WBParaSite" id="SMUV_0001114501-mRNA-1">
    <property type="protein sequence ID" value="SMUV_0001114501-mRNA-1"/>
    <property type="gene ID" value="SMUV_0001114501"/>
</dbReference>
<dbReference type="Gene3D" id="4.10.60.10">
    <property type="entry name" value="Zinc finger, CCHC-type"/>
    <property type="match status" value="1"/>
</dbReference>
<evidence type="ECO:0000256" key="1">
    <source>
        <dbReference type="SAM" id="MobiDB-lite"/>
    </source>
</evidence>
<dbReference type="GO" id="GO:0008270">
    <property type="term" value="F:zinc ion binding"/>
    <property type="evidence" value="ECO:0007669"/>
    <property type="project" value="InterPro"/>
</dbReference>
<evidence type="ECO:0000259" key="2">
    <source>
        <dbReference type="SMART" id="SM00343"/>
    </source>
</evidence>
<accession>A0A0N5B1H9</accession>
<dbReference type="SUPFAM" id="SSF57756">
    <property type="entry name" value="Retrovirus zinc finger-like domains"/>
    <property type="match status" value="1"/>
</dbReference>
<dbReference type="Pfam" id="PF03564">
    <property type="entry name" value="DUF1759"/>
    <property type="match status" value="1"/>
</dbReference>
<name>A0A0N5B1H9_9BILA</name>
<dbReference type="GO" id="GO:0019899">
    <property type="term" value="F:enzyme binding"/>
    <property type="evidence" value="ECO:0007669"/>
    <property type="project" value="UniProtKB-ARBA"/>
</dbReference>
<dbReference type="InterPro" id="IPR005312">
    <property type="entry name" value="DUF1759"/>
</dbReference>
<dbReference type="AlphaFoldDB" id="A0A0N5B1H9"/>
<sequence length="375" mass="42746">MLQVVDKAREVLASLEEEIYSAETSIKKINKGLENRGRDEFGGTPRQSQQNPSKGLQSSLPKAELVKFNGNPKDWPAFWTTFKYVIDNSDADDVFTLIYLKGLLVGPAFDLIKDYTPTAVNYPIVLKVLQRKYGDYSMIKWKLRQELYELPVTKDYEDPKPTLDRLLDILRKLDGINAPIALDEFDSIISTKLPLARLNKAKELKLCETCLRKGHTKEVCRTSMRPCFYCKDRSHISSLCPVQFERLTNQQTKWDAKARKGKNQKVAEAPDNRVKNSDNPDLTEETGLFFDQGSEWSYIDEDLAKGMKLRIANSATTSLMTFNADNPKRIKTASTRIAILTSKGQEIIEVRTIEAWERLQQTYDASKCSDLLQKG</sequence>
<feature type="domain" description="CCHC-type" evidence="2">
    <location>
        <begin position="226"/>
        <end position="242"/>
    </location>
</feature>
<feature type="domain" description="CCHC-type" evidence="2">
    <location>
        <begin position="206"/>
        <end position="222"/>
    </location>
</feature>
<proteinExistence type="predicted"/>
<protein>
    <submittedName>
        <fullName evidence="4">CCHC-type domain-containing protein</fullName>
    </submittedName>
</protein>
<dbReference type="InterPro" id="IPR001878">
    <property type="entry name" value="Znf_CCHC"/>
</dbReference>
<organism evidence="3 4">
    <name type="scientific">Syphacia muris</name>
    <dbReference type="NCBI Taxonomy" id="451379"/>
    <lineage>
        <taxon>Eukaryota</taxon>
        <taxon>Metazoa</taxon>
        <taxon>Ecdysozoa</taxon>
        <taxon>Nematoda</taxon>
        <taxon>Chromadorea</taxon>
        <taxon>Rhabditida</taxon>
        <taxon>Spirurina</taxon>
        <taxon>Oxyuridomorpha</taxon>
        <taxon>Oxyuroidea</taxon>
        <taxon>Oxyuridae</taxon>
        <taxon>Syphacia</taxon>
    </lineage>
</organism>
<feature type="compositionally biased region" description="Basic and acidic residues" evidence="1">
    <location>
        <begin position="268"/>
        <end position="278"/>
    </location>
</feature>
<feature type="compositionally biased region" description="Polar residues" evidence="1">
    <location>
        <begin position="45"/>
        <end position="58"/>
    </location>
</feature>
<reference evidence="4" key="1">
    <citation type="submission" date="2017-02" db="UniProtKB">
        <authorList>
            <consortium name="WormBaseParasite"/>
        </authorList>
    </citation>
    <scope>IDENTIFICATION</scope>
</reference>
<keyword evidence="3" id="KW-1185">Reference proteome</keyword>